<dbReference type="Proteomes" id="UP001151071">
    <property type="component" value="Unassembled WGS sequence"/>
</dbReference>
<dbReference type="RefSeq" id="WP_271139767.1">
    <property type="nucleotide sequence ID" value="NZ_JAPYYP010000006.1"/>
</dbReference>
<reference evidence="1" key="1">
    <citation type="submission" date="2022-12" db="EMBL/GenBank/DDBJ databases">
        <title>Draft genome sequence of the thermophilic strain Brevibacillus thermoruber HT42, isolated from Los Humeros, Puebla, Mexico, with biotechnological potential.</title>
        <authorList>
            <person name="Lara Sanchez J."/>
            <person name="Solis Palacios R."/>
            <person name="Bustos Baena A.S."/>
            <person name="Ruz Baez A.E."/>
            <person name="Espinosa Luna G."/>
            <person name="Oliart Ros R.M."/>
        </authorList>
    </citation>
    <scope>NUCLEOTIDE SEQUENCE</scope>
    <source>
        <strain evidence="1">HT42</strain>
    </source>
</reference>
<sequence length="119" mass="13990">MNVLQKHTVELLQLTYRLEKELLLEEPHLDIILDLIDQREILMGEIDALIAQGERIDERSKKYLEEAYKLHGKQLILLKKHHEEVMQKMGQLQQRKTATNVYNFPKSAAGYGAFFDKKQ</sequence>
<dbReference type="EMBL" id="JAPYYP010000006">
    <property type="protein sequence ID" value="MDA5108067.1"/>
    <property type="molecule type" value="Genomic_DNA"/>
</dbReference>
<gene>
    <name evidence="1" type="ORF">O3V59_06830</name>
</gene>
<proteinExistence type="predicted"/>
<keyword evidence="2" id="KW-1185">Reference proteome</keyword>
<protein>
    <recommendedName>
        <fullName evidence="3">Flagellar protein FliT</fullName>
    </recommendedName>
</protein>
<evidence type="ECO:0000313" key="1">
    <source>
        <dbReference type="EMBL" id="MDA5108067.1"/>
    </source>
</evidence>
<comment type="caution">
    <text evidence="1">The sequence shown here is derived from an EMBL/GenBank/DDBJ whole genome shotgun (WGS) entry which is preliminary data.</text>
</comment>
<evidence type="ECO:0008006" key="3">
    <source>
        <dbReference type="Google" id="ProtNLM"/>
    </source>
</evidence>
<dbReference type="AlphaFoldDB" id="A0A9X3TP08"/>
<evidence type="ECO:0000313" key="2">
    <source>
        <dbReference type="Proteomes" id="UP001151071"/>
    </source>
</evidence>
<accession>A0A9X3TP08</accession>
<name>A0A9X3TP08_9BACL</name>
<organism evidence="1 2">
    <name type="scientific">Brevibacillus thermoruber</name>
    <dbReference type="NCBI Taxonomy" id="33942"/>
    <lineage>
        <taxon>Bacteria</taxon>
        <taxon>Bacillati</taxon>
        <taxon>Bacillota</taxon>
        <taxon>Bacilli</taxon>
        <taxon>Bacillales</taxon>
        <taxon>Paenibacillaceae</taxon>
        <taxon>Brevibacillus</taxon>
    </lineage>
</organism>